<evidence type="ECO:0000313" key="1">
    <source>
        <dbReference type="EMBL" id="PZQ43440.1"/>
    </source>
</evidence>
<proteinExistence type="predicted"/>
<gene>
    <name evidence="1" type="ORF">DI551_12165</name>
</gene>
<dbReference type="AlphaFoldDB" id="A0A2W5PWJ5"/>
<dbReference type="Proteomes" id="UP000249417">
    <property type="component" value="Unassembled WGS sequence"/>
</dbReference>
<name>A0A2W5PWJ5_9BACT</name>
<evidence type="ECO:0000313" key="2">
    <source>
        <dbReference type="Proteomes" id="UP000249417"/>
    </source>
</evidence>
<protein>
    <submittedName>
        <fullName evidence="1">Uncharacterized protein</fullName>
    </submittedName>
</protein>
<comment type="caution">
    <text evidence="1">The sequence shown here is derived from an EMBL/GenBank/DDBJ whole genome shotgun (WGS) entry which is preliminary data.</text>
</comment>
<reference evidence="1 2" key="1">
    <citation type="submission" date="2017-08" db="EMBL/GenBank/DDBJ databases">
        <title>Infants hospitalized years apart are colonized by the same room-sourced microbial strains.</title>
        <authorList>
            <person name="Brooks B."/>
            <person name="Olm M.R."/>
            <person name="Firek B.A."/>
            <person name="Baker R."/>
            <person name="Thomas B.C."/>
            <person name="Morowitz M.J."/>
            <person name="Banfield J.F."/>
        </authorList>
    </citation>
    <scope>NUCLEOTIDE SEQUENCE [LARGE SCALE GENOMIC DNA]</scope>
    <source>
        <strain evidence="1">S2_005_002_R2_29</strain>
    </source>
</reference>
<organism evidence="1 2">
    <name type="scientific">Micavibrio aeruginosavorus</name>
    <dbReference type="NCBI Taxonomy" id="349221"/>
    <lineage>
        <taxon>Bacteria</taxon>
        <taxon>Pseudomonadati</taxon>
        <taxon>Bdellovibrionota</taxon>
        <taxon>Bdellovibrionia</taxon>
        <taxon>Bdellovibrionales</taxon>
        <taxon>Pseudobdellovibrionaceae</taxon>
        <taxon>Micavibrio</taxon>
    </lineage>
</organism>
<dbReference type="EMBL" id="QFQB01000155">
    <property type="protein sequence ID" value="PZQ43440.1"/>
    <property type="molecule type" value="Genomic_DNA"/>
</dbReference>
<accession>A0A2W5PWJ5</accession>
<sequence>MREDQDYGTLAAKVHFKLRDHSLEIHREVVQLAAMYERLERASRYIPKTPHTNIPSLLKNWAISVYNFTVDMTRTPMVYELAGATGPLGPTTGFPPAGLSDVKPSFVINQSLHRALFDYLNADKSLVVAIGLSAAEWAQFQRPYEQDAQGFALRPTGWR</sequence>